<organism evidence="2 3">
    <name type="scientific">Leptonema illini</name>
    <dbReference type="NCBI Taxonomy" id="183"/>
    <lineage>
        <taxon>Bacteria</taxon>
        <taxon>Pseudomonadati</taxon>
        <taxon>Spirochaetota</taxon>
        <taxon>Spirochaetia</taxon>
        <taxon>Leptospirales</taxon>
        <taxon>Leptospiraceae</taxon>
        <taxon>Leptonema</taxon>
    </lineage>
</organism>
<dbReference type="InterPro" id="IPR003646">
    <property type="entry name" value="SH3-like_bac-type"/>
</dbReference>
<evidence type="ECO:0000259" key="1">
    <source>
        <dbReference type="Pfam" id="PF08239"/>
    </source>
</evidence>
<feature type="domain" description="SH3b" evidence="1">
    <location>
        <begin position="114"/>
        <end position="182"/>
    </location>
</feature>
<dbReference type="EMBL" id="WBUI01000003">
    <property type="protein sequence ID" value="KAB2934324.1"/>
    <property type="molecule type" value="Genomic_DNA"/>
</dbReference>
<reference evidence="2 3" key="1">
    <citation type="submission" date="2019-10" db="EMBL/GenBank/DDBJ databases">
        <title>Extracellular Electron Transfer in a Candidatus Methanoperedens spp. Enrichment Culture.</title>
        <authorList>
            <person name="Berger S."/>
            <person name="Rangel Shaw D."/>
            <person name="Berben T."/>
            <person name="In 'T Zandt M."/>
            <person name="Frank J."/>
            <person name="Reimann J."/>
            <person name="Jetten M.S.M."/>
            <person name="Welte C.U."/>
        </authorList>
    </citation>
    <scope>NUCLEOTIDE SEQUENCE [LARGE SCALE GENOMIC DNA]</scope>
    <source>
        <strain evidence="2">SB12</strain>
    </source>
</reference>
<proteinExistence type="predicted"/>
<comment type="caution">
    <text evidence="2">The sequence shown here is derived from an EMBL/GenBank/DDBJ whole genome shotgun (WGS) entry which is preliminary data.</text>
</comment>
<dbReference type="Pfam" id="PF08239">
    <property type="entry name" value="SH3_3"/>
    <property type="match status" value="1"/>
</dbReference>
<dbReference type="Proteomes" id="UP000460298">
    <property type="component" value="Unassembled WGS sequence"/>
</dbReference>
<accession>A0A833H3N1</accession>
<protein>
    <submittedName>
        <fullName evidence="2">SH3 domain-containing protein</fullName>
    </submittedName>
</protein>
<name>A0A833H3N1_9LEPT</name>
<dbReference type="Gene3D" id="2.30.30.40">
    <property type="entry name" value="SH3 Domains"/>
    <property type="match status" value="2"/>
</dbReference>
<sequence length="496" mass="56990">MPITSKPRSASLRAISAEFVSRDLPWASSVPVDRIQKEGRMTHRFCTSLREKNDSSFRLTVVSLTRIRDMSSPARSSERTLRLVVLFLCIVLVSSCEKPVNPFGPPLFYVSTISGLSVRESAGLDGKLIDLLPYNEAVQIVERSALPEEIAGNRGFWVKIQYADGDEKKSPKQGWVFDSFLSDRPLERYFRVPTLDGLDLREKPDLQAKIISRLPYGTIGLIETAGRRIDTIRGRRGFWFRTTYDDVKGWAFSGAVLLAGRRYDLETENELDIDDRELEESDALLDTVLGAAVSIEVHDLKDFRVHAARFLLRDHEICDRQESILVFERKRDGQLFLTGGFSSRIEKENYPLNGALLIRSRDCACCSAGEKLQAVFPDRAGPRIIDYHRENLEARCEVDPPMRRTVFRSENRIDPESGDLFLFWQEPDCRFEEELLEEKEAKTAKKKPKAVRVLQEFRHDIFARVRFVDGRLRIDRYQDRSIPPSLREAWERSDPL</sequence>
<evidence type="ECO:0000313" key="2">
    <source>
        <dbReference type="EMBL" id="KAB2934324.1"/>
    </source>
</evidence>
<gene>
    <name evidence="2" type="ORF">F9K24_04670</name>
</gene>
<evidence type="ECO:0000313" key="3">
    <source>
        <dbReference type="Proteomes" id="UP000460298"/>
    </source>
</evidence>
<dbReference type="AlphaFoldDB" id="A0A833H3N1"/>